<reference evidence="1" key="1">
    <citation type="journal article" date="2021" name="Microb. Physiol.">
        <title>Proteogenomic Insights into the Physiology of Marine, Sulfate-Reducing, Filamentous Desulfonema limicola and Desulfonema magnum.</title>
        <authorList>
            <person name="Schnaars V."/>
            <person name="Wohlbrand L."/>
            <person name="Scheve S."/>
            <person name="Hinrichs C."/>
            <person name="Reinhardt R."/>
            <person name="Rabus R."/>
        </authorList>
    </citation>
    <scope>NUCLEOTIDE SEQUENCE</scope>
    <source>
        <strain evidence="1">5ac10</strain>
    </source>
</reference>
<name>A0A975B6U4_9BACT</name>
<accession>A0A975B6U4</accession>
<evidence type="ECO:0000313" key="1">
    <source>
        <dbReference type="EMBL" id="QTA79897.1"/>
    </source>
</evidence>
<organism evidence="1 2">
    <name type="scientific">Desulfonema limicola</name>
    <dbReference type="NCBI Taxonomy" id="45656"/>
    <lineage>
        <taxon>Bacteria</taxon>
        <taxon>Pseudomonadati</taxon>
        <taxon>Thermodesulfobacteriota</taxon>
        <taxon>Desulfobacteria</taxon>
        <taxon>Desulfobacterales</taxon>
        <taxon>Desulfococcaceae</taxon>
        <taxon>Desulfonema</taxon>
    </lineage>
</organism>
<dbReference type="AlphaFoldDB" id="A0A975B6U4"/>
<sequence length="140" mass="15686">MSKAAFEKITNSDSPLYGPKKLLLCGFPQTAHSKFKKVMEYAGISDVPVVWVTDELSNSSISDILEMQDSTGQGMDSNLSRAVIVAGISQKQLHQLMEICRKTGMKKSLWAVVTPVSEKWSISNLLKELEEERRVLNKKR</sequence>
<dbReference type="InterPro" id="IPR016621">
    <property type="entry name" value="UCP014543"/>
</dbReference>
<evidence type="ECO:0000313" key="2">
    <source>
        <dbReference type="Proteomes" id="UP000663720"/>
    </source>
</evidence>
<dbReference type="EMBL" id="CP061799">
    <property type="protein sequence ID" value="QTA79897.1"/>
    <property type="molecule type" value="Genomic_DNA"/>
</dbReference>
<protein>
    <submittedName>
        <fullName evidence="1">DUF3783</fullName>
    </submittedName>
</protein>
<keyword evidence="2" id="KW-1185">Reference proteome</keyword>
<proteinExistence type="predicted"/>
<dbReference type="Proteomes" id="UP000663720">
    <property type="component" value="Chromosome"/>
</dbReference>
<dbReference type="KEGG" id="dli:dnl_21790"/>
<gene>
    <name evidence="1" type="ORF">dnl_21790</name>
</gene>
<dbReference type="Pfam" id="PF12646">
    <property type="entry name" value="DUF3783"/>
    <property type="match status" value="1"/>
</dbReference>
<dbReference type="RefSeq" id="WP_207691597.1">
    <property type="nucleotide sequence ID" value="NZ_CP061799.1"/>
</dbReference>